<keyword evidence="4" id="KW-0472">Membrane</keyword>
<evidence type="ECO:0000256" key="5">
    <source>
        <dbReference type="ARBA" id="ARBA00023288"/>
    </source>
</evidence>
<dbReference type="PANTHER" id="PTHR34296">
    <property type="entry name" value="TRANSCRIPTIONAL ACTIVATOR PROTEIN MED"/>
    <property type="match status" value="1"/>
</dbReference>
<dbReference type="InterPro" id="IPR003760">
    <property type="entry name" value="PnrA-like"/>
</dbReference>
<dbReference type="Proteomes" id="UP000053054">
    <property type="component" value="Unassembled WGS sequence"/>
</dbReference>
<accession>A0A0R2QUC5</accession>
<dbReference type="EMBL" id="LIAU01000010">
    <property type="protein sequence ID" value="KRO54168.1"/>
    <property type="molecule type" value="Genomic_DNA"/>
</dbReference>
<keyword evidence="3" id="KW-0732">Signal</keyword>
<feature type="non-terminal residue" evidence="7">
    <location>
        <position position="1"/>
    </location>
</feature>
<dbReference type="AlphaFoldDB" id="A0A0R2QUC5"/>
<evidence type="ECO:0000256" key="1">
    <source>
        <dbReference type="ARBA" id="ARBA00004236"/>
    </source>
</evidence>
<evidence type="ECO:0000313" key="8">
    <source>
        <dbReference type="Proteomes" id="UP000053054"/>
    </source>
</evidence>
<keyword evidence="2" id="KW-1003">Cell membrane</keyword>
<evidence type="ECO:0000256" key="4">
    <source>
        <dbReference type="ARBA" id="ARBA00023136"/>
    </source>
</evidence>
<evidence type="ECO:0000259" key="6">
    <source>
        <dbReference type="Pfam" id="PF02608"/>
    </source>
</evidence>
<dbReference type="PANTHER" id="PTHR34296:SF2">
    <property type="entry name" value="ABC TRANSPORTER GUANOSINE-BINDING PROTEIN NUPN"/>
    <property type="match status" value="1"/>
</dbReference>
<dbReference type="GO" id="GO:0005886">
    <property type="term" value="C:plasma membrane"/>
    <property type="evidence" value="ECO:0007669"/>
    <property type="project" value="UniProtKB-SubCell"/>
</dbReference>
<name>A0A0R2QUC5_9ACTN</name>
<dbReference type="Gene3D" id="3.40.50.2300">
    <property type="match status" value="2"/>
</dbReference>
<dbReference type="Pfam" id="PF02608">
    <property type="entry name" value="Bmp"/>
    <property type="match status" value="1"/>
</dbReference>
<comment type="subcellular location">
    <subcellularLocation>
        <location evidence="1">Cell membrane</location>
    </subcellularLocation>
</comment>
<dbReference type="InterPro" id="IPR050957">
    <property type="entry name" value="BMP_lipoprotein"/>
</dbReference>
<reference evidence="7 8" key="1">
    <citation type="submission" date="2015-10" db="EMBL/GenBank/DDBJ databases">
        <title>Metagenome-Assembled Genomes uncover a global brackish microbiome.</title>
        <authorList>
            <person name="Hugerth L.W."/>
            <person name="Larsson J."/>
            <person name="Alneberg J."/>
            <person name="Lindh M.V."/>
            <person name="Legrand C."/>
            <person name="Pinhassi J."/>
            <person name="Andersson A.F."/>
        </authorList>
    </citation>
    <scope>NUCLEOTIDE SEQUENCE [LARGE SCALE GENOMIC DNA]</scope>
    <source>
        <strain evidence="7">BACL2 MAG-120820-bin50</strain>
    </source>
</reference>
<proteinExistence type="predicted"/>
<evidence type="ECO:0000313" key="7">
    <source>
        <dbReference type="EMBL" id="KRO54168.1"/>
    </source>
</evidence>
<sequence>LFSPSTPVIAAEPKVAIAYDIGFLGDNSFNDAVHLALRAAKKKYGLVEPFVREVPTNGTAVDRLTRLRFLAKSGYTLIIAVGPGYRETVRRVSMEYTETQFALINDKELGQLNISNVFFREDQGAYLAGVLAALQSKRKSVAFIGSEPELLDSFRSGVRAVSKKVRVINISYPDEISEVSARLEAVDIAYSTWDGDASILSLILEKYRGKVRVIVETPDQYFATLTNLSPIILASINKSLTKPINQLVKAALADGAVIDVLDENSGIYGREFNVKNGGITVNFNKKMDTSTLNRLKIEIAKLRKSA</sequence>
<protein>
    <recommendedName>
        <fullName evidence="6">ABC transporter substrate-binding protein PnrA-like domain-containing protein</fullName>
    </recommendedName>
</protein>
<comment type="caution">
    <text evidence="7">The sequence shown here is derived from an EMBL/GenBank/DDBJ whole genome shotgun (WGS) entry which is preliminary data.</text>
</comment>
<gene>
    <name evidence="7" type="ORF">ABR62_02310</name>
</gene>
<feature type="domain" description="ABC transporter substrate-binding protein PnrA-like" evidence="6">
    <location>
        <begin position="19"/>
        <end position="168"/>
    </location>
</feature>
<keyword evidence="5" id="KW-0449">Lipoprotein</keyword>
<evidence type="ECO:0000256" key="2">
    <source>
        <dbReference type="ARBA" id="ARBA00022475"/>
    </source>
</evidence>
<evidence type="ECO:0000256" key="3">
    <source>
        <dbReference type="ARBA" id="ARBA00022729"/>
    </source>
</evidence>
<organism evidence="7 8">
    <name type="scientific">Actinobacteria bacterium BACL2 MAG-120820-bin50</name>
    <dbReference type="NCBI Taxonomy" id="1655570"/>
    <lineage>
        <taxon>Bacteria</taxon>
        <taxon>Bacillati</taxon>
        <taxon>Actinomycetota</taxon>
        <taxon>Actinomycetes</taxon>
        <taxon>Actinomycetes incertae sedis</taxon>
        <taxon>ac1 cluster</taxon>
    </lineage>
</organism>